<protein>
    <submittedName>
        <fullName evidence="1">Uncharacterized protein</fullName>
    </submittedName>
</protein>
<name>A0A4C1WXH6_EUMVA</name>
<organism evidence="1 2">
    <name type="scientific">Eumeta variegata</name>
    <name type="common">Bagworm moth</name>
    <name type="synonym">Eumeta japonica</name>
    <dbReference type="NCBI Taxonomy" id="151549"/>
    <lineage>
        <taxon>Eukaryota</taxon>
        <taxon>Metazoa</taxon>
        <taxon>Ecdysozoa</taxon>
        <taxon>Arthropoda</taxon>
        <taxon>Hexapoda</taxon>
        <taxon>Insecta</taxon>
        <taxon>Pterygota</taxon>
        <taxon>Neoptera</taxon>
        <taxon>Endopterygota</taxon>
        <taxon>Lepidoptera</taxon>
        <taxon>Glossata</taxon>
        <taxon>Ditrysia</taxon>
        <taxon>Tineoidea</taxon>
        <taxon>Psychidae</taxon>
        <taxon>Oiketicinae</taxon>
        <taxon>Eumeta</taxon>
    </lineage>
</organism>
<proteinExistence type="predicted"/>
<dbReference type="AlphaFoldDB" id="A0A4C1WXH6"/>
<reference evidence="1 2" key="1">
    <citation type="journal article" date="2019" name="Commun. Biol.">
        <title>The bagworm genome reveals a unique fibroin gene that provides high tensile strength.</title>
        <authorList>
            <person name="Kono N."/>
            <person name="Nakamura H."/>
            <person name="Ohtoshi R."/>
            <person name="Tomita M."/>
            <person name="Numata K."/>
            <person name="Arakawa K."/>
        </authorList>
    </citation>
    <scope>NUCLEOTIDE SEQUENCE [LARGE SCALE GENOMIC DNA]</scope>
</reference>
<sequence>MAGENAFGAALFHFHCHIADDAISVCAPAPAPITLIKPAATRPPADARCSNKTVLEVRENSRLHSAAEMETRDGVPRAKVRWSTIV</sequence>
<accession>A0A4C1WXH6</accession>
<evidence type="ECO:0000313" key="2">
    <source>
        <dbReference type="Proteomes" id="UP000299102"/>
    </source>
</evidence>
<keyword evidence="2" id="KW-1185">Reference proteome</keyword>
<dbReference type="Proteomes" id="UP000299102">
    <property type="component" value="Unassembled WGS sequence"/>
</dbReference>
<dbReference type="EMBL" id="BGZK01000688">
    <property type="protein sequence ID" value="GBP56246.1"/>
    <property type="molecule type" value="Genomic_DNA"/>
</dbReference>
<evidence type="ECO:0000313" key="1">
    <source>
        <dbReference type="EMBL" id="GBP56246.1"/>
    </source>
</evidence>
<gene>
    <name evidence="1" type="ORF">EVAR_37321_1</name>
</gene>
<comment type="caution">
    <text evidence="1">The sequence shown here is derived from an EMBL/GenBank/DDBJ whole genome shotgun (WGS) entry which is preliminary data.</text>
</comment>